<dbReference type="Pfam" id="PF17776">
    <property type="entry name" value="NLRC4_HD2"/>
    <property type="match status" value="1"/>
</dbReference>
<dbReference type="Pfam" id="PF13516">
    <property type="entry name" value="LRR_6"/>
    <property type="match status" value="2"/>
</dbReference>
<dbReference type="Gene3D" id="3.40.50.300">
    <property type="entry name" value="P-loop containing nucleotide triphosphate hydrolases"/>
    <property type="match status" value="1"/>
</dbReference>
<evidence type="ECO:0000256" key="6">
    <source>
        <dbReference type="ARBA" id="ARBA00022840"/>
    </source>
</evidence>
<protein>
    <recommendedName>
        <fullName evidence="7">NACHT domain-containing protein</fullName>
    </recommendedName>
</protein>
<sequence length="865" mass="97277">QTYTKAQCPNAGKESELVWEVECYQLDVVGLPSTHNRGSGTKLQEKGWTLSFSGVAQGYRHRTGVGNLTSPQLSTTVLEFSPGNERVTWVQLRVALTIVCAYAPNISSEYRAFLESLGGVLERVLPGDSIVLLGYFNTHVGNNGETWRGMNGRIDLPNLNLSGDLLLDFCASHSLVNDEHEVRQIETASRKPVRPETTIRQEDIFKSSPGRDEPIRTVMTKGVAGIGKTVLTQKFTLDWAEDKANQDIQFTFPFTFRELNVLKEKKFSLVELVHHFFTETKEAGICRFDQFQVVFIFDGLDECRPPLDFHNTEILTDVTESTSVDVLLTNLIRGKLLPSARLWITTRPAAANQIPPECVDMVTEVRGFTNPQKEEYFRKRFRDEEPASTIISHIKTSRSLHIMCHIPVFCWITATVLEEVLKTRQGGELPKTLTQMYIHFLVVQSKLKNVKYDRRSETDPHWSPETRKMIKSLGKLAFEQLQNGNLIFYESDLTECGINIRAASVYSGVFTQIFKEERGLYQDKVFCFVHLSVQEFLAALHVHLTFINSGLNLLTEKKSTPQSKKQVRNKSKLFYHSAVNKALQSPNGHLDLFLRFLLGLSLQTNQTLLQGLLKQTGSDSKNSPETVQYIKKKIEETPSAERSINLFHCLNELNDRSLVKEIQEYLRSGSLSTDKLSPAQWSALVFILLSSEKDLDLFDLKKYSASEEALLRLLPVAKASHKALRENKSLSSSIPYHHPFRLSGCSLSERSCEALSSVLICHSSSLREVDLSNNNLQDSGVKLLSAGLESPHCTLETLRLSDCNLSERKCEALSSVLSSQSSSLREIDLSNNNLHDSGVNLLSVGLESPNCTLETLRSELINLLN</sequence>
<organism evidence="8 9">
    <name type="scientific">Seriola dumerili</name>
    <name type="common">Greater amberjack</name>
    <name type="synonym">Caranx dumerili</name>
    <dbReference type="NCBI Taxonomy" id="41447"/>
    <lineage>
        <taxon>Eukaryota</taxon>
        <taxon>Metazoa</taxon>
        <taxon>Chordata</taxon>
        <taxon>Craniata</taxon>
        <taxon>Vertebrata</taxon>
        <taxon>Euteleostomi</taxon>
        <taxon>Actinopterygii</taxon>
        <taxon>Neopterygii</taxon>
        <taxon>Teleostei</taxon>
        <taxon>Neoteleostei</taxon>
        <taxon>Acanthomorphata</taxon>
        <taxon>Carangaria</taxon>
        <taxon>Carangiformes</taxon>
        <taxon>Carangidae</taxon>
        <taxon>Seriola</taxon>
    </lineage>
</organism>
<dbReference type="InterPro" id="IPR036691">
    <property type="entry name" value="Endo/exonu/phosph_ase_sf"/>
</dbReference>
<dbReference type="InterPro" id="IPR027417">
    <property type="entry name" value="P-loop_NTPase"/>
</dbReference>
<keyword evidence="5" id="KW-0547">Nucleotide-binding</keyword>
<keyword evidence="2" id="KW-0963">Cytoplasm</keyword>
<dbReference type="GO" id="GO:0005524">
    <property type="term" value="F:ATP binding"/>
    <property type="evidence" value="ECO:0007669"/>
    <property type="project" value="UniProtKB-KW"/>
</dbReference>
<dbReference type="Proteomes" id="UP000261420">
    <property type="component" value="Unplaced"/>
</dbReference>
<dbReference type="InterPro" id="IPR041075">
    <property type="entry name" value="NOD1/2_WH"/>
</dbReference>
<proteinExistence type="predicted"/>
<dbReference type="Pfam" id="PF14484">
    <property type="entry name" value="FISNA"/>
    <property type="match status" value="1"/>
</dbReference>
<keyword evidence="9" id="KW-1185">Reference proteome</keyword>
<evidence type="ECO:0000256" key="5">
    <source>
        <dbReference type="ARBA" id="ARBA00022741"/>
    </source>
</evidence>
<evidence type="ECO:0000256" key="1">
    <source>
        <dbReference type="ARBA" id="ARBA00004496"/>
    </source>
</evidence>
<dbReference type="InterPro" id="IPR051261">
    <property type="entry name" value="NLR"/>
</dbReference>
<dbReference type="PROSITE" id="PS50837">
    <property type="entry name" value="NACHT"/>
    <property type="match status" value="1"/>
</dbReference>
<accession>A0A3B4VG96</accession>
<name>A0A3B4VG96_SERDU</name>
<dbReference type="InterPro" id="IPR041267">
    <property type="entry name" value="NLRP_HD2"/>
</dbReference>
<comment type="subcellular location">
    <subcellularLocation>
        <location evidence="1">Cytoplasm</location>
    </subcellularLocation>
</comment>
<feature type="domain" description="NACHT" evidence="7">
    <location>
        <begin position="216"/>
        <end position="350"/>
    </location>
</feature>
<dbReference type="OMA" id="ITRICSY"/>
<dbReference type="PANTHER" id="PTHR24106">
    <property type="entry name" value="NACHT, LRR AND CARD DOMAINS-CONTAINING"/>
    <property type="match status" value="1"/>
</dbReference>
<keyword evidence="4" id="KW-0677">Repeat</keyword>
<reference evidence="8" key="2">
    <citation type="submission" date="2025-09" db="UniProtKB">
        <authorList>
            <consortium name="Ensembl"/>
        </authorList>
    </citation>
    <scope>IDENTIFICATION</scope>
</reference>
<evidence type="ECO:0000313" key="8">
    <source>
        <dbReference type="Ensembl" id="ENSSDUP00000029923.1"/>
    </source>
</evidence>
<dbReference type="InterPro" id="IPR007111">
    <property type="entry name" value="NACHT_NTPase"/>
</dbReference>
<dbReference type="Pfam" id="PF17779">
    <property type="entry name" value="WHD_NOD2"/>
    <property type="match status" value="1"/>
</dbReference>
<keyword evidence="3" id="KW-0433">Leucine-rich repeat</keyword>
<dbReference type="SUPFAM" id="SSF52047">
    <property type="entry name" value="RNI-like"/>
    <property type="match status" value="1"/>
</dbReference>
<dbReference type="GO" id="GO:0005737">
    <property type="term" value="C:cytoplasm"/>
    <property type="evidence" value="ECO:0007669"/>
    <property type="project" value="UniProtKB-SubCell"/>
</dbReference>
<evidence type="ECO:0000256" key="3">
    <source>
        <dbReference type="ARBA" id="ARBA00022614"/>
    </source>
</evidence>
<dbReference type="InterPro" id="IPR029495">
    <property type="entry name" value="NACHT-assoc"/>
</dbReference>
<dbReference type="GeneTree" id="ENSGT01120000271898"/>
<dbReference type="AlphaFoldDB" id="A0A3B4VG96"/>
<dbReference type="Gene3D" id="3.80.10.10">
    <property type="entry name" value="Ribonuclease Inhibitor"/>
    <property type="match status" value="1"/>
</dbReference>
<dbReference type="InterPro" id="IPR032675">
    <property type="entry name" value="LRR_dom_sf"/>
</dbReference>
<evidence type="ECO:0000259" key="7">
    <source>
        <dbReference type="PROSITE" id="PS50837"/>
    </source>
</evidence>
<dbReference type="SUPFAM" id="SSF56219">
    <property type="entry name" value="DNase I-like"/>
    <property type="match status" value="1"/>
</dbReference>
<evidence type="ECO:0000313" key="9">
    <source>
        <dbReference type="Proteomes" id="UP000261420"/>
    </source>
</evidence>
<dbReference type="SMART" id="SM00368">
    <property type="entry name" value="LRR_RI"/>
    <property type="match status" value="3"/>
</dbReference>
<dbReference type="Ensembl" id="ENSSDUT00000030435.1">
    <property type="protein sequence ID" value="ENSSDUP00000029923.1"/>
    <property type="gene ID" value="ENSSDUG00000021569.1"/>
</dbReference>
<evidence type="ECO:0000256" key="4">
    <source>
        <dbReference type="ARBA" id="ARBA00022737"/>
    </source>
</evidence>
<keyword evidence="6" id="KW-0067">ATP-binding</keyword>
<dbReference type="Pfam" id="PF05729">
    <property type="entry name" value="NACHT"/>
    <property type="match status" value="1"/>
</dbReference>
<evidence type="ECO:0000256" key="2">
    <source>
        <dbReference type="ARBA" id="ARBA00022490"/>
    </source>
</evidence>
<reference evidence="8" key="1">
    <citation type="submission" date="2025-08" db="UniProtKB">
        <authorList>
            <consortium name="Ensembl"/>
        </authorList>
    </citation>
    <scope>IDENTIFICATION</scope>
</reference>
<dbReference type="InterPro" id="IPR001611">
    <property type="entry name" value="Leu-rich_rpt"/>
</dbReference>
<dbReference type="FunFam" id="3.40.50.300:FF:001524">
    <property type="entry name" value="Si:dkey-126g1.7"/>
    <property type="match status" value="1"/>
</dbReference>